<evidence type="ECO:0000256" key="5">
    <source>
        <dbReference type="ARBA" id="ARBA00022984"/>
    </source>
</evidence>
<feature type="signal peptide" evidence="7">
    <location>
        <begin position="1"/>
        <end position="24"/>
    </location>
</feature>
<organism evidence="9 10">
    <name type="scientific">Bacteriovorax antarcticus</name>
    <dbReference type="NCBI Taxonomy" id="3088717"/>
    <lineage>
        <taxon>Bacteria</taxon>
        <taxon>Pseudomonadati</taxon>
        <taxon>Bdellovibrionota</taxon>
        <taxon>Bacteriovoracia</taxon>
        <taxon>Bacteriovoracales</taxon>
        <taxon>Bacteriovoracaceae</taxon>
        <taxon>Bacteriovorax</taxon>
    </lineage>
</organism>
<sequence>MKTKVKPLLLLSLMSISPLSGLHAQELGSEPVVLTTSANEFFVALNGLRVRSTPEDAGKTMGVLSLNEKVRVVSPELINGKYVQIEIIATANKIISAERYYVVQEYLSAKVIDYKEFVGKYFVVVNVATETLRLYERQCLDNSCPSKMVMETEVVVGEDRDHPAAEKGKGRSIVGSYRVTGWTKFYQDGGGHYPSWYKDGYPMPPEIGNNNWNDWFKKKYMPEDANGDKHGAMRGAFGWYTAFVAPGAFGQWTHGTIGWGENKDEFIQQTKKFVANVVSNPRSSGCTRNNNEAIAFLREMIETGTPIIKIYAKEELLDKKLSDYTEETKPWQYILTKKAGERSGRASVLKSLGVTGAEADMFWSAKRAGSDMIIDPASSLNQILEVGTYDVDVMPTVIKYTPGEDMGKIKRSVGRKGNVYGVKSKDMSSGVFYVDAGVLADYHHPKTILEVSGFEDEETPPWMDSKNIK</sequence>
<comment type="similarity">
    <text evidence="2">Belongs to the YkuD family.</text>
</comment>
<keyword evidence="4" id="KW-0133">Cell shape</keyword>
<dbReference type="Pfam" id="PF03734">
    <property type="entry name" value="YkuD"/>
    <property type="match status" value="1"/>
</dbReference>
<evidence type="ECO:0000313" key="10">
    <source>
        <dbReference type="Proteomes" id="UP001302274"/>
    </source>
</evidence>
<dbReference type="InterPro" id="IPR005490">
    <property type="entry name" value="LD_TPept_cat_dom"/>
</dbReference>
<evidence type="ECO:0000256" key="2">
    <source>
        <dbReference type="ARBA" id="ARBA00005992"/>
    </source>
</evidence>
<keyword evidence="3 9" id="KW-0808">Transferase</keyword>
<dbReference type="RefSeq" id="WP_323575623.1">
    <property type="nucleotide sequence ID" value="NZ_JAYGJQ010000001.1"/>
</dbReference>
<evidence type="ECO:0000256" key="1">
    <source>
        <dbReference type="ARBA" id="ARBA00004752"/>
    </source>
</evidence>
<dbReference type="EC" id="2.-.-.-" evidence="9"/>
<gene>
    <name evidence="9" type="ORF">SHI21_07200</name>
</gene>
<reference evidence="9 10" key="1">
    <citation type="submission" date="2023-11" db="EMBL/GenBank/DDBJ databases">
        <title>A Novel Polar Bacteriovorax (B. antarcticus) Isolated from the Biocrust in Antarctica.</title>
        <authorList>
            <person name="Mun W."/>
            <person name="Choi S.Y."/>
            <person name="Mitchell R.J."/>
        </authorList>
    </citation>
    <scope>NUCLEOTIDE SEQUENCE [LARGE SCALE GENOMIC DNA]</scope>
    <source>
        <strain evidence="9 10">PP10</strain>
    </source>
</reference>
<keyword evidence="10" id="KW-1185">Reference proteome</keyword>
<dbReference type="Gene3D" id="2.40.440.10">
    <property type="entry name" value="L,D-transpeptidase catalytic domain-like"/>
    <property type="match status" value="1"/>
</dbReference>
<proteinExistence type="inferred from homology"/>
<dbReference type="InterPro" id="IPR038063">
    <property type="entry name" value="Transpep_catalytic_dom"/>
</dbReference>
<accession>A0ABU5VUD8</accession>
<feature type="domain" description="L,D-TPase catalytic" evidence="8">
    <location>
        <begin position="121"/>
        <end position="308"/>
    </location>
</feature>
<dbReference type="CDD" id="cd16913">
    <property type="entry name" value="YkuD_like"/>
    <property type="match status" value="1"/>
</dbReference>
<comment type="pathway">
    <text evidence="1">Cell wall biogenesis; peptidoglycan biosynthesis.</text>
</comment>
<evidence type="ECO:0000256" key="3">
    <source>
        <dbReference type="ARBA" id="ARBA00022679"/>
    </source>
</evidence>
<evidence type="ECO:0000259" key="8">
    <source>
        <dbReference type="Pfam" id="PF03734"/>
    </source>
</evidence>
<dbReference type="EMBL" id="JAYGJQ010000001">
    <property type="protein sequence ID" value="MEA9355979.1"/>
    <property type="molecule type" value="Genomic_DNA"/>
</dbReference>
<evidence type="ECO:0000313" key="9">
    <source>
        <dbReference type="EMBL" id="MEA9355979.1"/>
    </source>
</evidence>
<evidence type="ECO:0000256" key="6">
    <source>
        <dbReference type="ARBA" id="ARBA00023316"/>
    </source>
</evidence>
<evidence type="ECO:0000256" key="4">
    <source>
        <dbReference type="ARBA" id="ARBA00022960"/>
    </source>
</evidence>
<comment type="caution">
    <text evidence="9">The sequence shown here is derived from an EMBL/GenBank/DDBJ whole genome shotgun (WGS) entry which is preliminary data.</text>
</comment>
<feature type="chain" id="PRO_5045372623" evidence="7">
    <location>
        <begin position="25"/>
        <end position="469"/>
    </location>
</feature>
<dbReference type="Proteomes" id="UP001302274">
    <property type="component" value="Unassembled WGS sequence"/>
</dbReference>
<protein>
    <submittedName>
        <fullName evidence="9">L,D-transpeptidase</fullName>
        <ecNumber evidence="9">2.-.-.-</ecNumber>
    </submittedName>
</protein>
<evidence type="ECO:0000256" key="7">
    <source>
        <dbReference type="SAM" id="SignalP"/>
    </source>
</evidence>
<dbReference type="SUPFAM" id="SSF141523">
    <property type="entry name" value="L,D-transpeptidase catalytic domain-like"/>
    <property type="match status" value="1"/>
</dbReference>
<name>A0ABU5VUD8_9BACT</name>
<keyword evidence="6" id="KW-0961">Cell wall biogenesis/degradation</keyword>
<keyword evidence="5" id="KW-0573">Peptidoglycan synthesis</keyword>
<dbReference type="GO" id="GO:0016740">
    <property type="term" value="F:transferase activity"/>
    <property type="evidence" value="ECO:0007669"/>
    <property type="project" value="UniProtKB-KW"/>
</dbReference>
<keyword evidence="7" id="KW-0732">Signal</keyword>